<dbReference type="NCBIfam" id="TIGR02532">
    <property type="entry name" value="IV_pilin_GFxxxE"/>
    <property type="match status" value="1"/>
</dbReference>
<accession>A0ABS5YAQ6</accession>
<feature type="transmembrane region" description="Helical" evidence="2">
    <location>
        <begin position="37"/>
        <end position="60"/>
    </location>
</feature>
<evidence type="ECO:0000313" key="4">
    <source>
        <dbReference type="Proteomes" id="UP000811282"/>
    </source>
</evidence>
<dbReference type="InterPro" id="IPR045584">
    <property type="entry name" value="Pilin-like"/>
</dbReference>
<dbReference type="Pfam" id="PF07963">
    <property type="entry name" value="N_methyl"/>
    <property type="match status" value="1"/>
</dbReference>
<dbReference type="Proteomes" id="UP000811282">
    <property type="component" value="Unassembled WGS sequence"/>
</dbReference>
<dbReference type="InterPro" id="IPR012902">
    <property type="entry name" value="N_methyl_site"/>
</dbReference>
<dbReference type="RefSeq" id="WP_215669274.1">
    <property type="nucleotide sequence ID" value="NZ_JAFJYC010000001.1"/>
</dbReference>
<comment type="subcellular location">
    <subcellularLocation>
        <location evidence="1">Membrane</location>
        <topology evidence="1">Single-pass membrane protein</topology>
    </subcellularLocation>
</comment>
<dbReference type="EMBL" id="JAFJYC010000001">
    <property type="protein sequence ID" value="MBT9432091.1"/>
    <property type="molecule type" value="Genomic_DNA"/>
</dbReference>
<dbReference type="PROSITE" id="PS00409">
    <property type="entry name" value="PROKAR_NTER_METHYL"/>
    <property type="match status" value="1"/>
</dbReference>
<keyword evidence="2" id="KW-0472">Membrane</keyword>
<name>A0ABS5YAQ6_9GAMM</name>
<reference evidence="3 4" key="1">
    <citation type="journal article" date="2021" name="Genome Biol. Evol.">
        <title>The evolution of interdependence in a four-way mealybug symbiosis.</title>
        <authorList>
            <person name="Garber A.I."/>
            <person name="Kupper M."/>
            <person name="Laetsch D.R."/>
            <person name="Weldon S.R."/>
            <person name="Ladinsky M.S."/>
            <person name="Bjorkman P.J."/>
            <person name="McCutcheon J.P."/>
        </authorList>
    </citation>
    <scope>NUCLEOTIDE SEQUENCE [LARGE SCALE GENOMIC DNA]</scope>
    <source>
        <strain evidence="3">SOD</strain>
    </source>
</reference>
<protein>
    <submittedName>
        <fullName evidence="3">Prepilin-type N-terminal cleavage/methylation domain-containing protein</fullName>
    </submittedName>
</protein>
<sequence length="188" mass="20778">MRCTLHNNSPLLVRHLAPRHTATMHSFLNHTKRDSGYTLLELLLVLTLTALLMLAGSYGWRQHQSARQLTSSAQQLLDFIVRQQWHAAWGNRRCRLTAITGDRWQLRGDHQCSLVRGAAETARCIAPYTGVHLSVSTGELSLGGVRHTAGAAHLVLSNSAGRLRVVLSGRGRVRLCSEQGRWSGIPSC</sequence>
<keyword evidence="2" id="KW-0812">Transmembrane</keyword>
<comment type="caution">
    <text evidence="3">The sequence shown here is derived from an EMBL/GenBank/DDBJ whole genome shotgun (WGS) entry which is preliminary data.</text>
</comment>
<evidence type="ECO:0000256" key="1">
    <source>
        <dbReference type="ARBA" id="ARBA00004167"/>
    </source>
</evidence>
<keyword evidence="4" id="KW-1185">Reference proteome</keyword>
<gene>
    <name evidence="3" type="ORF">JZM24_08085</name>
</gene>
<proteinExistence type="predicted"/>
<evidence type="ECO:0000313" key="3">
    <source>
        <dbReference type="EMBL" id="MBT9432091.1"/>
    </source>
</evidence>
<keyword evidence="2" id="KW-1133">Transmembrane helix</keyword>
<organism evidence="3 4">
    <name type="scientific">Candidatus Sodalis endolongispinus</name>
    <dbReference type="NCBI Taxonomy" id="2812662"/>
    <lineage>
        <taxon>Bacteria</taxon>
        <taxon>Pseudomonadati</taxon>
        <taxon>Pseudomonadota</taxon>
        <taxon>Gammaproteobacteria</taxon>
        <taxon>Enterobacterales</taxon>
        <taxon>Bruguierivoracaceae</taxon>
        <taxon>Sodalis</taxon>
    </lineage>
</organism>
<evidence type="ECO:0000256" key="2">
    <source>
        <dbReference type="SAM" id="Phobius"/>
    </source>
</evidence>
<dbReference type="SUPFAM" id="SSF54523">
    <property type="entry name" value="Pili subunits"/>
    <property type="match status" value="1"/>
</dbReference>